<name>A0A1A8T7D1_9GAMM</name>
<accession>A0A1A8T7D1</accession>
<keyword evidence="2" id="KW-1185">Reference proteome</keyword>
<dbReference type="AlphaFoldDB" id="A0A1A8T7D1"/>
<dbReference type="EMBL" id="FLOC01000005">
    <property type="protein sequence ID" value="SBS28450.1"/>
    <property type="molecule type" value="Genomic_DNA"/>
</dbReference>
<sequence>MGYVVRLRQIRAYNKVLIWSLINNNNSPV</sequence>
<dbReference type="Proteomes" id="UP000092627">
    <property type="component" value="Unassembled WGS sequence"/>
</dbReference>
<evidence type="ECO:0000313" key="1">
    <source>
        <dbReference type="EMBL" id="SBS28450.1"/>
    </source>
</evidence>
<organism evidence="1 2">
    <name type="scientific">Marinomonas aquimarina</name>
    <dbReference type="NCBI Taxonomy" id="295068"/>
    <lineage>
        <taxon>Bacteria</taxon>
        <taxon>Pseudomonadati</taxon>
        <taxon>Pseudomonadota</taxon>
        <taxon>Gammaproteobacteria</taxon>
        <taxon>Oceanospirillales</taxon>
        <taxon>Oceanospirillaceae</taxon>
        <taxon>Marinomonas</taxon>
    </lineage>
</organism>
<reference evidence="1 2" key="1">
    <citation type="submission" date="2016-06" db="EMBL/GenBank/DDBJ databases">
        <authorList>
            <person name="Kjaerup R.B."/>
            <person name="Dalgaard T.S."/>
            <person name="Juul-Madsen H.R."/>
        </authorList>
    </citation>
    <scope>NUCLEOTIDE SEQUENCE [LARGE SCALE GENOMIC DNA]</scope>
    <source>
        <strain evidence="1 2">CECT 5080</strain>
    </source>
</reference>
<proteinExistence type="predicted"/>
<evidence type="ECO:0000313" key="2">
    <source>
        <dbReference type="Proteomes" id="UP000092627"/>
    </source>
</evidence>
<gene>
    <name evidence="1" type="ORF">MAQ5080_01099</name>
</gene>
<protein>
    <submittedName>
        <fullName evidence="1">Uncharacterized protein</fullName>
    </submittedName>
</protein>